<dbReference type="InParanoid" id="A0A168SKB6"/>
<proteinExistence type="predicted"/>
<evidence type="ECO:0000256" key="1">
    <source>
        <dbReference type="ARBA" id="ARBA00022723"/>
    </source>
</evidence>
<feature type="region of interest" description="Disordered" evidence="4">
    <location>
        <begin position="590"/>
        <end position="616"/>
    </location>
</feature>
<name>A0A168SKB6_ABSGL</name>
<feature type="compositionally biased region" description="Basic and acidic residues" evidence="4">
    <location>
        <begin position="417"/>
        <end position="429"/>
    </location>
</feature>
<evidence type="ECO:0000256" key="2">
    <source>
        <dbReference type="ARBA" id="ARBA00022771"/>
    </source>
</evidence>
<sequence>MSYPLLTSSSSSPMNMPHSLTEAALTTTPAIVAPYALTPGPVTSASTTNTAICPTLTETRYLKDNSSHHYQHHPQPHHTASEASDMALVPELILTTLLQSQCNLPHSPIMIQPIHQTLENATITYDTLVDQQKQLVKDVFFSPAMASSVSSCETSLATMSLSASPAAASITSSSSCSDDDNTTFCGSQTDGDLTRSLEDDFSPSDLLLDHDDSSLFFGALNFDLEQQQQQQQQQQASAYTTATIDPLLEISSRVGHSSFVSKRKRQDAVLPRNKKQNSWSNATSPKSTPPMSPNQRGWNLFGAPRDDASDDDYEHHRDIDSPSADYQIMNTGFQYISMQDNGDDDVSDSDNDSLSSWENRRATMFDSTTKDTIKTKKLTTILKSSLPKKNPTTITIKKQRKQHKKLKLTPTPTCPPETHDHLKKVDPRPTSHPTLYQKLTKANVDWCRYCGTTEGVNWRPGPWGKRTLCNKHGCDYKGYGFACKLPRLDLTGYVDESLHHRDRPVLQFYCASCNRMESWATNVLVRCEGCYKAYHQKCYHGQEQALDDAFVAGDQPWYCDQVCRGNVDRRRVVVEISRKRLPLMCVPNKMQAQDTTSNPNNGLRTSLPSRGTRHAA</sequence>
<evidence type="ECO:0000259" key="5">
    <source>
        <dbReference type="SMART" id="SM00249"/>
    </source>
</evidence>
<keyword evidence="2" id="KW-0863">Zinc-finger</keyword>
<protein>
    <recommendedName>
        <fullName evidence="5">Zinc finger PHD-type domain-containing protein</fullName>
    </recommendedName>
</protein>
<evidence type="ECO:0000313" key="6">
    <source>
        <dbReference type="EMBL" id="SAM08554.1"/>
    </source>
</evidence>
<feature type="compositionally biased region" description="Polar residues" evidence="4">
    <location>
        <begin position="276"/>
        <end position="286"/>
    </location>
</feature>
<dbReference type="SUPFAM" id="SSF57903">
    <property type="entry name" value="FYVE/PHD zinc finger"/>
    <property type="match status" value="1"/>
</dbReference>
<keyword evidence="7" id="KW-1185">Reference proteome</keyword>
<evidence type="ECO:0000313" key="7">
    <source>
        <dbReference type="Proteomes" id="UP000078561"/>
    </source>
</evidence>
<dbReference type="AlphaFoldDB" id="A0A168SKB6"/>
<dbReference type="Gene3D" id="3.30.40.10">
    <property type="entry name" value="Zinc/RING finger domain, C3HC4 (zinc finger)"/>
    <property type="match status" value="1"/>
</dbReference>
<gene>
    <name evidence="6" type="primary">ABSGL_14217.1 scaffold 14385</name>
</gene>
<dbReference type="OMA" id="TINSHAH"/>
<evidence type="ECO:0000256" key="4">
    <source>
        <dbReference type="SAM" id="MobiDB-lite"/>
    </source>
</evidence>
<dbReference type="GO" id="GO:0008270">
    <property type="term" value="F:zinc ion binding"/>
    <property type="evidence" value="ECO:0007669"/>
    <property type="project" value="UniProtKB-KW"/>
</dbReference>
<dbReference type="OrthoDB" id="5863171at2759"/>
<organism evidence="6">
    <name type="scientific">Absidia glauca</name>
    <name type="common">Pin mould</name>
    <dbReference type="NCBI Taxonomy" id="4829"/>
    <lineage>
        <taxon>Eukaryota</taxon>
        <taxon>Fungi</taxon>
        <taxon>Fungi incertae sedis</taxon>
        <taxon>Mucoromycota</taxon>
        <taxon>Mucoromycotina</taxon>
        <taxon>Mucoromycetes</taxon>
        <taxon>Mucorales</taxon>
        <taxon>Cunninghamellaceae</taxon>
        <taxon>Absidia</taxon>
    </lineage>
</organism>
<feature type="region of interest" description="Disordered" evidence="4">
    <location>
        <begin position="397"/>
        <end position="431"/>
    </location>
</feature>
<dbReference type="STRING" id="4829.A0A168SKB6"/>
<dbReference type="SMART" id="SM00249">
    <property type="entry name" value="PHD"/>
    <property type="match status" value="1"/>
</dbReference>
<dbReference type="InterPro" id="IPR001965">
    <property type="entry name" value="Znf_PHD"/>
</dbReference>
<feature type="compositionally biased region" description="Basic residues" evidence="4">
    <location>
        <begin position="397"/>
        <end position="407"/>
    </location>
</feature>
<dbReference type="EMBL" id="LT554895">
    <property type="protein sequence ID" value="SAM08554.1"/>
    <property type="molecule type" value="Genomic_DNA"/>
</dbReference>
<feature type="compositionally biased region" description="Polar residues" evidence="4">
    <location>
        <begin position="590"/>
        <end position="609"/>
    </location>
</feature>
<keyword evidence="1" id="KW-0479">Metal-binding</keyword>
<reference evidence="6" key="1">
    <citation type="submission" date="2016-04" db="EMBL/GenBank/DDBJ databases">
        <authorList>
            <person name="Evans L.H."/>
            <person name="Alamgir A."/>
            <person name="Owens N."/>
            <person name="Weber N.D."/>
            <person name="Virtaneva K."/>
            <person name="Barbian K."/>
            <person name="Babar A."/>
            <person name="Rosenke K."/>
        </authorList>
    </citation>
    <scope>NUCLEOTIDE SEQUENCE [LARGE SCALE GENOMIC DNA]</scope>
    <source>
        <strain evidence="6">CBS 101.48</strain>
    </source>
</reference>
<dbReference type="InterPro" id="IPR013083">
    <property type="entry name" value="Znf_RING/FYVE/PHD"/>
</dbReference>
<feature type="domain" description="Zinc finger PHD-type" evidence="5">
    <location>
        <begin position="509"/>
        <end position="564"/>
    </location>
</feature>
<dbReference type="Proteomes" id="UP000078561">
    <property type="component" value="Unassembled WGS sequence"/>
</dbReference>
<accession>A0A168SKB6</accession>
<feature type="region of interest" description="Disordered" evidence="4">
    <location>
        <begin position="259"/>
        <end position="324"/>
    </location>
</feature>
<dbReference type="InterPro" id="IPR011011">
    <property type="entry name" value="Znf_FYVE_PHD"/>
</dbReference>
<keyword evidence="3" id="KW-0862">Zinc</keyword>
<evidence type="ECO:0000256" key="3">
    <source>
        <dbReference type="ARBA" id="ARBA00022833"/>
    </source>
</evidence>